<dbReference type="EMBL" id="CYGX02000008">
    <property type="protein sequence ID" value="SIT36199.1"/>
    <property type="molecule type" value="Genomic_DNA"/>
</dbReference>
<accession>A0A1N7RM46</accession>
<dbReference type="RefSeq" id="WP_094778143.1">
    <property type="nucleotide sequence ID" value="NZ_CYGX02000008.1"/>
</dbReference>
<dbReference type="AlphaFoldDB" id="A0A1N7RM46"/>
<dbReference type="STRING" id="1247936.BN2475_80026"/>
<gene>
    <name evidence="1" type="ORF">BN2475_80026</name>
</gene>
<sequence>MRFSQELLGFINSVLHKSYSLLFNLATPESTRSERGATLHKRYALLEQHFAKQPRLLEDDLSAATLRHKAPQVMSEFVVLHSPWESPE</sequence>
<evidence type="ECO:0000313" key="1">
    <source>
        <dbReference type="EMBL" id="SIT36199.1"/>
    </source>
</evidence>
<keyword evidence="2" id="KW-1185">Reference proteome</keyword>
<dbReference type="Gene3D" id="1.20.1050.10">
    <property type="match status" value="1"/>
</dbReference>
<name>A0A1N7RM46_9BURK</name>
<dbReference type="Proteomes" id="UP000187012">
    <property type="component" value="Unassembled WGS sequence"/>
</dbReference>
<protein>
    <submittedName>
        <fullName evidence="1">Uncharacterized protein</fullName>
    </submittedName>
</protein>
<reference evidence="1 2" key="1">
    <citation type="submission" date="2016-12" db="EMBL/GenBank/DDBJ databases">
        <authorList>
            <person name="Song W.-J."/>
            <person name="Kurnit D.M."/>
        </authorList>
    </citation>
    <scope>NUCLEOTIDE SEQUENCE [LARGE SCALE GENOMIC DNA]</scope>
    <source>
        <strain evidence="1 2">STM7296</strain>
    </source>
</reference>
<evidence type="ECO:0000313" key="2">
    <source>
        <dbReference type="Proteomes" id="UP000187012"/>
    </source>
</evidence>
<proteinExistence type="predicted"/>
<organism evidence="1 2">
    <name type="scientific">Paraburkholderia ribeironis</name>
    <dbReference type="NCBI Taxonomy" id="1247936"/>
    <lineage>
        <taxon>Bacteria</taxon>
        <taxon>Pseudomonadati</taxon>
        <taxon>Pseudomonadota</taxon>
        <taxon>Betaproteobacteria</taxon>
        <taxon>Burkholderiales</taxon>
        <taxon>Burkholderiaceae</taxon>
        <taxon>Paraburkholderia</taxon>
    </lineage>
</organism>
<dbReference type="OrthoDB" id="8772754at2"/>